<dbReference type="Pfam" id="PF11954">
    <property type="entry name" value="DUF3471"/>
    <property type="match status" value="1"/>
</dbReference>
<evidence type="ECO:0000256" key="1">
    <source>
        <dbReference type="SAM" id="MobiDB-lite"/>
    </source>
</evidence>
<feature type="domain" description="Peptidase S12 Pab87-related C-terminal" evidence="4">
    <location>
        <begin position="421"/>
        <end position="506"/>
    </location>
</feature>
<evidence type="ECO:0000259" key="3">
    <source>
        <dbReference type="Pfam" id="PF00144"/>
    </source>
</evidence>
<evidence type="ECO:0000313" key="6">
    <source>
        <dbReference type="Proteomes" id="UP000184363"/>
    </source>
</evidence>
<dbReference type="OrthoDB" id="4281716at2"/>
<dbReference type="Gene3D" id="3.40.710.10">
    <property type="entry name" value="DD-peptidase/beta-lactamase superfamily"/>
    <property type="match status" value="1"/>
</dbReference>
<feature type="chain" id="PRO_5038814853" evidence="2">
    <location>
        <begin position="21"/>
        <end position="519"/>
    </location>
</feature>
<dbReference type="InterPro" id="IPR001466">
    <property type="entry name" value="Beta-lactam-related"/>
</dbReference>
<dbReference type="SUPFAM" id="SSF56601">
    <property type="entry name" value="beta-lactamase/transpeptidase-like"/>
    <property type="match status" value="1"/>
</dbReference>
<evidence type="ECO:0000256" key="2">
    <source>
        <dbReference type="SAM" id="SignalP"/>
    </source>
</evidence>
<dbReference type="InterPro" id="IPR021860">
    <property type="entry name" value="Peptidase_S12_Pab87-rel_C"/>
</dbReference>
<keyword evidence="2" id="KW-0732">Signal</keyword>
<dbReference type="PROSITE" id="PS51257">
    <property type="entry name" value="PROKAR_LIPOPROTEIN"/>
    <property type="match status" value="1"/>
</dbReference>
<dbReference type="InterPro" id="IPR050491">
    <property type="entry name" value="AmpC-like"/>
</dbReference>
<reference evidence="5 6" key="1">
    <citation type="submission" date="2016-11" db="EMBL/GenBank/DDBJ databases">
        <authorList>
            <person name="Jaros S."/>
            <person name="Januszkiewicz K."/>
            <person name="Wedrychowicz H."/>
        </authorList>
    </citation>
    <scope>NUCLEOTIDE SEQUENCE [LARGE SCALE GENOMIC DNA]</scope>
    <source>
        <strain evidence="5 6">DSM 43832</strain>
    </source>
</reference>
<organism evidence="5 6">
    <name type="scientific">Pseudonocardia thermophila</name>
    <dbReference type="NCBI Taxonomy" id="1848"/>
    <lineage>
        <taxon>Bacteria</taxon>
        <taxon>Bacillati</taxon>
        <taxon>Actinomycetota</taxon>
        <taxon>Actinomycetes</taxon>
        <taxon>Pseudonocardiales</taxon>
        <taxon>Pseudonocardiaceae</taxon>
        <taxon>Pseudonocardia</taxon>
    </lineage>
</organism>
<dbReference type="InterPro" id="IPR012338">
    <property type="entry name" value="Beta-lactam/transpept-like"/>
</dbReference>
<dbReference type="RefSeq" id="WP_073457146.1">
    <property type="nucleotide sequence ID" value="NZ_FRAP01000008.1"/>
</dbReference>
<proteinExistence type="predicted"/>
<dbReference type="PANTHER" id="PTHR46825:SF15">
    <property type="entry name" value="BETA-LACTAMASE-RELATED DOMAIN-CONTAINING PROTEIN"/>
    <property type="match status" value="1"/>
</dbReference>
<dbReference type="AlphaFoldDB" id="A0A1M6TGA8"/>
<dbReference type="EMBL" id="FRAP01000008">
    <property type="protein sequence ID" value="SHK55944.1"/>
    <property type="molecule type" value="Genomic_DNA"/>
</dbReference>
<evidence type="ECO:0000313" key="5">
    <source>
        <dbReference type="EMBL" id="SHK55944.1"/>
    </source>
</evidence>
<feature type="domain" description="Beta-lactamase-related" evidence="3">
    <location>
        <begin position="52"/>
        <end position="386"/>
    </location>
</feature>
<protein>
    <submittedName>
        <fullName evidence="5">CubicO group peptidase, beta-lactamase class C family</fullName>
    </submittedName>
</protein>
<keyword evidence="6" id="KW-1185">Reference proteome</keyword>
<dbReference type="PANTHER" id="PTHR46825">
    <property type="entry name" value="D-ALANYL-D-ALANINE-CARBOXYPEPTIDASE/ENDOPEPTIDASE AMPH"/>
    <property type="match status" value="1"/>
</dbReference>
<dbReference type="Proteomes" id="UP000184363">
    <property type="component" value="Unassembled WGS sequence"/>
</dbReference>
<feature type="region of interest" description="Disordered" evidence="1">
    <location>
        <begin position="251"/>
        <end position="273"/>
    </location>
</feature>
<feature type="signal peptide" evidence="2">
    <location>
        <begin position="1"/>
        <end position="20"/>
    </location>
</feature>
<gene>
    <name evidence="5" type="ORF">SAMN05443637_10822</name>
</gene>
<name>A0A1M6TGA8_PSETH</name>
<accession>A0A1M6TGA8</accession>
<dbReference type="STRING" id="1848.SAMN05443637_10822"/>
<evidence type="ECO:0000259" key="4">
    <source>
        <dbReference type="Pfam" id="PF11954"/>
    </source>
</evidence>
<dbReference type="Gene3D" id="2.40.128.600">
    <property type="match status" value="1"/>
</dbReference>
<dbReference type="Pfam" id="PF00144">
    <property type="entry name" value="Beta-lactamase"/>
    <property type="match status" value="1"/>
</dbReference>
<sequence length="519" mass="54386">MDRRIVVVLLLVVLLGGALACSPGSPDPAGPATAPPATDVPQAQVDDALGRIDDVVAATMRATGVPGVAVGVVHGDRTVFTKGYGVRELGKPDPIGPGTVFQIASLSKPVSSTALAALVGKGRFGWDDPVHPHLPELVFSDPYVTEHVTFADLYAHRSGLPGLTGNRLEEIGYDRAAIFERIRYVPLDPFRATYSYSNFGMTAAGEAAARVAGTTFEDLMQQELFGPAGMTSSSARSADYRARPDRATGHIRVGGSWQIGPGRDPDAQAPAGGISSTVEDLSRWIRLQLAGGELDGTRIVAEEALAETHTPHILRTPPTGPETIGAFYGLGWNVDVDHLGYVRWSHSGAFTTGAATTAVLLPELGLGVVVLTNGSPIGAAEAIADTIVDDVVRGGPTRDWTTAWAERVAPLFQPDPELAAPPPNAAPARDLSAYVGTCSNPYYGAFTVTAEDGQLVLHEGPGGRPFPLTHWSGDSFTIIESPELPDQRSKVTFTIGPDGRATSLDVGGQPGVNVLTCTP</sequence>